<accession>A0A034W5Q6</accession>
<sequence length="169" mass="20159">MFNAYNIYSYEQDYQTYPNCYNNNPDDWQFNKRYLNQNSDERLPDNQVVLHPVADPEPPTTPSTKTLKQAIASLNVMYSAANEEIPLQNYTAESDIYITDSLMSAKMKRRRFRNITMPRRLADPKKLEMNTWLKHMDEWYTAEMRKDCPKLALNHKKDRRVRIAQLQRC</sequence>
<protein>
    <submittedName>
        <fullName evidence="1">Uncharacterized protein</fullName>
    </submittedName>
</protein>
<name>A0A034W5Q6_BACDO</name>
<evidence type="ECO:0000313" key="1">
    <source>
        <dbReference type="EMBL" id="JAC50049.1"/>
    </source>
</evidence>
<reference evidence="1" key="1">
    <citation type="journal article" date="2014" name="BMC Genomics">
        <title>Characterizing the developmental transcriptome of the oriental fruit fly, Bactrocera dorsalis (Diptera: Tephritidae) through comparative genomic analysis with Drosophila melanogaster utilizing modENCODE datasets.</title>
        <authorList>
            <person name="Geib S.M."/>
            <person name="Calla B."/>
            <person name="Hall B."/>
            <person name="Hou S."/>
            <person name="Manoukis N.C."/>
        </authorList>
    </citation>
    <scope>NUCLEOTIDE SEQUENCE</scope>
    <source>
        <strain evidence="1">Punador</strain>
    </source>
</reference>
<dbReference type="EMBL" id="GAKP01008903">
    <property type="protein sequence ID" value="JAC50049.1"/>
    <property type="molecule type" value="Transcribed_RNA"/>
</dbReference>
<dbReference type="AlphaFoldDB" id="A0A034W5Q6"/>
<organism evidence="1">
    <name type="scientific">Bactrocera dorsalis</name>
    <name type="common">Oriental fruit fly</name>
    <name type="synonym">Dacus dorsalis</name>
    <dbReference type="NCBI Taxonomy" id="27457"/>
    <lineage>
        <taxon>Eukaryota</taxon>
        <taxon>Metazoa</taxon>
        <taxon>Ecdysozoa</taxon>
        <taxon>Arthropoda</taxon>
        <taxon>Hexapoda</taxon>
        <taxon>Insecta</taxon>
        <taxon>Pterygota</taxon>
        <taxon>Neoptera</taxon>
        <taxon>Endopterygota</taxon>
        <taxon>Diptera</taxon>
        <taxon>Brachycera</taxon>
        <taxon>Muscomorpha</taxon>
        <taxon>Tephritoidea</taxon>
        <taxon>Tephritidae</taxon>
        <taxon>Bactrocera</taxon>
        <taxon>Bactrocera</taxon>
    </lineage>
</organism>
<proteinExistence type="predicted"/>